<evidence type="ECO:0000256" key="1">
    <source>
        <dbReference type="ARBA" id="ARBA00023015"/>
    </source>
</evidence>
<evidence type="ECO:0000259" key="4">
    <source>
        <dbReference type="PROSITE" id="PS50949"/>
    </source>
</evidence>
<dbReference type="InterPro" id="IPR036388">
    <property type="entry name" value="WH-like_DNA-bd_sf"/>
</dbReference>
<dbReference type="InterPro" id="IPR000524">
    <property type="entry name" value="Tscrpt_reg_HTH_GntR"/>
</dbReference>
<name>A0A4V1WA27_9SPHN</name>
<comment type="caution">
    <text evidence="5">The sequence shown here is derived from an EMBL/GenBank/DDBJ whole genome shotgun (WGS) entry which is preliminary data.</text>
</comment>
<organism evidence="5 6">
    <name type="scientific">Sphingobium indicum</name>
    <dbReference type="NCBI Taxonomy" id="332055"/>
    <lineage>
        <taxon>Bacteria</taxon>
        <taxon>Pseudomonadati</taxon>
        <taxon>Pseudomonadota</taxon>
        <taxon>Alphaproteobacteria</taxon>
        <taxon>Sphingomonadales</taxon>
        <taxon>Sphingomonadaceae</taxon>
        <taxon>Sphingobium</taxon>
    </lineage>
</organism>
<sequence length="236" mass="26162">MSYEPRKSPPAESAFATHTEAAARLLSDAILSGDIAPGTRLNIRALSEGTGLGPTPIREALANLAGRGLVTFAGQRGFRVVPVSPQDLQSIMTARTVVEKGALALSMDRGTEDWEVEIVASLHRLKMFTDNPPTDIDKRIDTFERVHWRFHLSLIGACGSDHLIAIYQDLYEQTRRYRSLMLKTDVDPDQAYEKHSLLAQFCLSRDKRRALEMLSGHNNMLLSTIYGPVAEAAEKV</sequence>
<dbReference type="InterPro" id="IPR036390">
    <property type="entry name" value="WH_DNA-bd_sf"/>
</dbReference>
<dbReference type="Gene3D" id="1.10.10.10">
    <property type="entry name" value="Winged helix-like DNA-binding domain superfamily/Winged helix DNA-binding domain"/>
    <property type="match status" value="1"/>
</dbReference>
<dbReference type="GO" id="GO:0003677">
    <property type="term" value="F:DNA binding"/>
    <property type="evidence" value="ECO:0007669"/>
    <property type="project" value="UniProtKB-KW"/>
</dbReference>
<dbReference type="SUPFAM" id="SSF48008">
    <property type="entry name" value="GntR ligand-binding domain-like"/>
    <property type="match status" value="1"/>
</dbReference>
<dbReference type="SMART" id="SM00895">
    <property type="entry name" value="FCD"/>
    <property type="match status" value="1"/>
</dbReference>
<dbReference type="Proteomes" id="UP000292734">
    <property type="component" value="Unassembled WGS sequence"/>
</dbReference>
<proteinExistence type="predicted"/>
<protein>
    <submittedName>
        <fullName evidence="5">GntR family transcriptional regulator</fullName>
    </submittedName>
</protein>
<dbReference type="GO" id="GO:0003700">
    <property type="term" value="F:DNA-binding transcription factor activity"/>
    <property type="evidence" value="ECO:0007669"/>
    <property type="project" value="InterPro"/>
</dbReference>
<dbReference type="AlphaFoldDB" id="A0A4V1WA27"/>
<accession>A0A4V1WA27</accession>
<evidence type="ECO:0000256" key="2">
    <source>
        <dbReference type="ARBA" id="ARBA00023125"/>
    </source>
</evidence>
<feature type="domain" description="HTH gntR-type" evidence="4">
    <location>
        <begin position="16"/>
        <end position="83"/>
    </location>
</feature>
<dbReference type="PROSITE" id="PS50949">
    <property type="entry name" value="HTH_GNTR"/>
    <property type="match status" value="1"/>
</dbReference>
<dbReference type="PANTHER" id="PTHR43537:SF20">
    <property type="entry name" value="HTH-TYPE TRANSCRIPTIONAL REPRESSOR GLAR"/>
    <property type="match status" value="1"/>
</dbReference>
<keyword evidence="1" id="KW-0805">Transcription regulation</keyword>
<keyword evidence="3" id="KW-0804">Transcription</keyword>
<dbReference type="InterPro" id="IPR011711">
    <property type="entry name" value="GntR_C"/>
</dbReference>
<dbReference type="Pfam" id="PF00392">
    <property type="entry name" value="GntR"/>
    <property type="match status" value="1"/>
</dbReference>
<keyword evidence="2" id="KW-0238">DNA-binding</keyword>
<evidence type="ECO:0000313" key="5">
    <source>
        <dbReference type="EMBL" id="RYM01607.1"/>
    </source>
</evidence>
<dbReference type="SUPFAM" id="SSF46785">
    <property type="entry name" value="Winged helix' DNA-binding domain"/>
    <property type="match status" value="1"/>
</dbReference>
<reference evidence="5 6" key="1">
    <citation type="submission" date="2019-02" db="EMBL/GenBank/DDBJ databases">
        <authorList>
            <person name="Feng G."/>
        </authorList>
    </citation>
    <scope>NUCLEOTIDE SEQUENCE [LARGE SCALE GENOMIC DNA]</scope>
    <source>
        <strain evidence="5 6">DSM 26779</strain>
    </source>
</reference>
<dbReference type="SMART" id="SM00345">
    <property type="entry name" value="HTH_GNTR"/>
    <property type="match status" value="1"/>
</dbReference>
<dbReference type="PANTHER" id="PTHR43537">
    <property type="entry name" value="TRANSCRIPTIONAL REGULATOR, GNTR FAMILY"/>
    <property type="match status" value="1"/>
</dbReference>
<evidence type="ECO:0000313" key="6">
    <source>
        <dbReference type="Proteomes" id="UP000292734"/>
    </source>
</evidence>
<gene>
    <name evidence="5" type="ORF">EWH08_13135</name>
</gene>
<dbReference type="Gene3D" id="1.20.120.530">
    <property type="entry name" value="GntR ligand-binding domain-like"/>
    <property type="match status" value="1"/>
</dbReference>
<evidence type="ECO:0000256" key="3">
    <source>
        <dbReference type="ARBA" id="ARBA00023163"/>
    </source>
</evidence>
<dbReference type="EMBL" id="SEOM01000004">
    <property type="protein sequence ID" value="RYM01607.1"/>
    <property type="molecule type" value="Genomic_DNA"/>
</dbReference>
<dbReference type="RefSeq" id="WP_129965555.1">
    <property type="nucleotide sequence ID" value="NZ_JACBZE010000005.1"/>
</dbReference>
<dbReference type="InterPro" id="IPR008920">
    <property type="entry name" value="TF_FadR/GntR_C"/>
</dbReference>
<dbReference type="Pfam" id="PF07729">
    <property type="entry name" value="FCD"/>
    <property type="match status" value="1"/>
</dbReference>